<gene>
    <name evidence="1" type="ordered locus">bpr_II081</name>
</gene>
<sequence length="94" mass="10339">MANTFGFIIKQKANRIAGVKDGTYIECANQPLVYGYKTKEEAVENAGDKICDLFDHLNDDGALPIDSLRYEVYEVNGNGCPIGEALAMATYEEI</sequence>
<reference evidence="1 2" key="1">
    <citation type="journal article" date="2010" name="PLoS ONE">
        <title>The glycobiome of the rumen bacterium Butyrivibrio proteoclasticus B316(T) highlights adaptation to a polysaccharide-rich environment.</title>
        <authorList>
            <person name="Kelly W.J."/>
            <person name="Leahy S.C."/>
            <person name="Altermann E."/>
            <person name="Yeoman C.J."/>
            <person name="Dunne J.C."/>
            <person name="Kong Z."/>
            <person name="Pacheco D.M."/>
            <person name="Li D."/>
            <person name="Noel S.J."/>
            <person name="Moon C.D."/>
            <person name="Cookson A.L."/>
            <person name="Attwood G.T."/>
        </authorList>
    </citation>
    <scope>NUCLEOTIDE SEQUENCE [LARGE SCALE GENOMIC DNA]</scope>
    <source>
        <strain evidence="2">ATCC 51982 / DSM 14932 / B316</strain>
        <plasmid evidence="2">Plasmid pCY360</plasmid>
    </source>
</reference>
<evidence type="ECO:0000313" key="2">
    <source>
        <dbReference type="Proteomes" id="UP000001299"/>
    </source>
</evidence>
<keyword evidence="1" id="KW-0614">Plasmid</keyword>
<accession>E0S3N9</accession>
<proteinExistence type="predicted"/>
<geneLocation type="plasmid" evidence="1 2">
    <name>pCY360</name>
</geneLocation>
<name>E0S3N9_BUTPB</name>
<dbReference type="KEGG" id="bpb:bpr_II081"/>
<protein>
    <submittedName>
        <fullName evidence="1">Uncharacterized protein</fullName>
    </submittedName>
</protein>
<dbReference type="Proteomes" id="UP000001299">
    <property type="component" value="Plasmid pCY360"/>
</dbReference>
<dbReference type="RefSeq" id="WP_013282671.1">
    <property type="nucleotide sequence ID" value="NC_014389.1"/>
</dbReference>
<evidence type="ECO:0000313" key="1">
    <source>
        <dbReference type="EMBL" id="ADL36021.1"/>
    </source>
</evidence>
<dbReference type="EMBL" id="CP001812">
    <property type="protein sequence ID" value="ADL36021.1"/>
    <property type="molecule type" value="Genomic_DNA"/>
</dbReference>
<dbReference type="AlphaFoldDB" id="E0S3N9"/>
<keyword evidence="2" id="KW-1185">Reference proteome</keyword>
<organism evidence="1 2">
    <name type="scientific">Butyrivibrio proteoclasticus (strain ATCC 51982 / DSM 14932 / B316)</name>
    <name type="common">Clostridium proteoclasticum</name>
    <dbReference type="NCBI Taxonomy" id="515622"/>
    <lineage>
        <taxon>Bacteria</taxon>
        <taxon>Bacillati</taxon>
        <taxon>Bacillota</taxon>
        <taxon>Clostridia</taxon>
        <taxon>Lachnospirales</taxon>
        <taxon>Lachnospiraceae</taxon>
        <taxon>Butyrivibrio</taxon>
    </lineage>
</organism>
<dbReference type="HOGENOM" id="CLU_2380771_0_0_9"/>